<name>A0A8I0FUA4_9ACTN</name>
<comment type="similarity">
    <text evidence="1">Belongs to the LDH2/MDH2 oxidoreductase family.</text>
</comment>
<dbReference type="Gene3D" id="1.10.1530.10">
    <property type="match status" value="1"/>
</dbReference>
<dbReference type="RefSeq" id="WP_179423973.1">
    <property type="nucleotide sequence ID" value="NZ_BAAAMP010000002.1"/>
</dbReference>
<reference evidence="4 5" key="1">
    <citation type="submission" date="2020-07" db="EMBL/GenBank/DDBJ databases">
        <title>Sequencing the genomes of 1000 actinobacteria strains.</title>
        <authorList>
            <person name="Klenk H.-P."/>
        </authorList>
    </citation>
    <scope>NUCLEOTIDE SEQUENCE [LARGE SCALE GENOMIC DNA]</scope>
    <source>
        <strain evidence="4 5">DSM 19087</strain>
    </source>
</reference>
<dbReference type="Proteomes" id="UP000659061">
    <property type="component" value="Unassembled WGS sequence"/>
</dbReference>
<gene>
    <name evidence="4" type="ORF">BJ975_000845</name>
    <name evidence="3" type="ORF">IDH50_00070</name>
</gene>
<dbReference type="InterPro" id="IPR043144">
    <property type="entry name" value="Mal/L-sulf/L-lact_DH-like_ah"/>
</dbReference>
<evidence type="ECO:0000256" key="1">
    <source>
        <dbReference type="ARBA" id="ARBA00006056"/>
    </source>
</evidence>
<evidence type="ECO:0000313" key="3">
    <source>
        <dbReference type="EMBL" id="MBD1268623.1"/>
    </source>
</evidence>
<dbReference type="PANTHER" id="PTHR11091:SF0">
    <property type="entry name" value="MALATE DEHYDROGENASE"/>
    <property type="match status" value="1"/>
</dbReference>
<dbReference type="InterPro" id="IPR043143">
    <property type="entry name" value="Mal/L-sulf/L-lact_DH-like_NADP"/>
</dbReference>
<accession>A0A8I0FUA4</accession>
<dbReference type="PANTHER" id="PTHR11091">
    <property type="entry name" value="OXIDOREDUCTASE-RELATED"/>
    <property type="match status" value="1"/>
</dbReference>
<keyword evidence="2" id="KW-0560">Oxidoreductase</keyword>
<dbReference type="GO" id="GO:0016491">
    <property type="term" value="F:oxidoreductase activity"/>
    <property type="evidence" value="ECO:0007669"/>
    <property type="project" value="UniProtKB-KW"/>
</dbReference>
<evidence type="ECO:0000313" key="4">
    <source>
        <dbReference type="EMBL" id="NYI37470.1"/>
    </source>
</evidence>
<keyword evidence="5" id="KW-1185">Reference proteome</keyword>
<dbReference type="Gene3D" id="3.30.1370.60">
    <property type="entry name" value="Hypothetical oxidoreductase yiak, domain 2"/>
    <property type="match status" value="1"/>
</dbReference>
<proteinExistence type="inferred from homology"/>
<dbReference type="SUPFAM" id="SSF89733">
    <property type="entry name" value="L-sulfolactate dehydrogenase-like"/>
    <property type="match status" value="1"/>
</dbReference>
<protein>
    <submittedName>
        <fullName evidence="4">LDH2 family malate/lactate/ureidoglycolate dehydrogenase</fullName>
    </submittedName>
    <submittedName>
        <fullName evidence="3">Ldh family oxidoreductase</fullName>
    </submittedName>
</protein>
<dbReference type="Pfam" id="PF02615">
    <property type="entry name" value="Ldh_2"/>
    <property type="match status" value="1"/>
</dbReference>
<dbReference type="InterPro" id="IPR036111">
    <property type="entry name" value="Mal/L-sulfo/L-lacto_DH-like_sf"/>
</dbReference>
<evidence type="ECO:0000313" key="6">
    <source>
        <dbReference type="Proteomes" id="UP000659061"/>
    </source>
</evidence>
<organism evidence="3 6">
    <name type="scientific">Aeromicrobium tamlense</name>
    <dbReference type="NCBI Taxonomy" id="375541"/>
    <lineage>
        <taxon>Bacteria</taxon>
        <taxon>Bacillati</taxon>
        <taxon>Actinomycetota</taxon>
        <taxon>Actinomycetes</taxon>
        <taxon>Propionibacteriales</taxon>
        <taxon>Nocardioidaceae</taxon>
        <taxon>Aeromicrobium</taxon>
    </lineage>
</organism>
<dbReference type="EMBL" id="JACWMT010000001">
    <property type="protein sequence ID" value="MBD1268623.1"/>
    <property type="molecule type" value="Genomic_DNA"/>
</dbReference>
<comment type="caution">
    <text evidence="3">The sequence shown here is derived from an EMBL/GenBank/DDBJ whole genome shotgun (WGS) entry which is preliminary data.</text>
</comment>
<dbReference type="Proteomes" id="UP000587211">
    <property type="component" value="Unassembled WGS sequence"/>
</dbReference>
<reference evidence="3" key="2">
    <citation type="submission" date="2020-09" db="EMBL/GenBank/DDBJ databases">
        <title>Novel species in genus Aeromicrobium.</title>
        <authorList>
            <person name="Zhang G."/>
        </authorList>
    </citation>
    <scope>NUCLEOTIDE SEQUENCE</scope>
    <source>
        <strain evidence="3">SSW1-57</strain>
    </source>
</reference>
<evidence type="ECO:0000256" key="2">
    <source>
        <dbReference type="ARBA" id="ARBA00023002"/>
    </source>
</evidence>
<dbReference type="AlphaFoldDB" id="A0A8I0FUA4"/>
<dbReference type="EMBL" id="JACBZN010000001">
    <property type="protein sequence ID" value="NYI37470.1"/>
    <property type="molecule type" value="Genomic_DNA"/>
</dbReference>
<sequence>MKLQITEAHDLVRQAMARFGYDDAQQTIIADHLIDCTVRGFDVGGLPRAATLVERLGRSEPFGPVVVEQETASSIALDGGDQLGYIVAKQLTETLIEKARHVPVVAGTARNTWCTGMFTYYLEMVTAAGLVGFVASSGGPTVAPHGGTEGRFGTNPVAWGFPTPGQPIIWDIGTSAAMLADLSFAIKTGQELAPGLAFAPDGSPTTDAAAALDGGAIAPWGGHKGSGLAISAQLLGMMSGAETDPPWLTDMGFFMVVMDPNAFSSDFPQRAGEYGDWVRSTRPADPDSPVRMPFDRSVAARDATFAAGEIEVSDEIVKLLRDFVESPA</sequence>
<evidence type="ECO:0000313" key="5">
    <source>
        <dbReference type="Proteomes" id="UP000587211"/>
    </source>
</evidence>
<dbReference type="InterPro" id="IPR003767">
    <property type="entry name" value="Malate/L-lactate_DH-like"/>
</dbReference>